<dbReference type="InterPro" id="IPR029488">
    <property type="entry name" value="Hmw/CFAP97"/>
</dbReference>
<organism evidence="3 4">
    <name type="scientific">Blepharisma stoltei</name>
    <dbReference type="NCBI Taxonomy" id="1481888"/>
    <lineage>
        <taxon>Eukaryota</taxon>
        <taxon>Sar</taxon>
        <taxon>Alveolata</taxon>
        <taxon>Ciliophora</taxon>
        <taxon>Postciliodesmatophora</taxon>
        <taxon>Heterotrichea</taxon>
        <taxon>Heterotrichida</taxon>
        <taxon>Blepharismidae</taxon>
        <taxon>Blepharisma</taxon>
    </lineage>
</organism>
<evidence type="ECO:0000313" key="4">
    <source>
        <dbReference type="Proteomes" id="UP001162131"/>
    </source>
</evidence>
<keyword evidence="4" id="KW-1185">Reference proteome</keyword>
<dbReference type="AlphaFoldDB" id="A0AAU9II70"/>
<reference evidence="3" key="1">
    <citation type="submission" date="2021-09" db="EMBL/GenBank/DDBJ databases">
        <authorList>
            <consortium name="AG Swart"/>
            <person name="Singh M."/>
            <person name="Singh A."/>
            <person name="Seah K."/>
            <person name="Emmerich C."/>
        </authorList>
    </citation>
    <scope>NUCLEOTIDE SEQUENCE</scope>
    <source>
        <strain evidence="3">ATCC30299</strain>
    </source>
</reference>
<evidence type="ECO:0000313" key="3">
    <source>
        <dbReference type="EMBL" id="CAG9314162.1"/>
    </source>
</evidence>
<accession>A0AAU9II70</accession>
<evidence type="ECO:0000256" key="1">
    <source>
        <dbReference type="ARBA" id="ARBA00008315"/>
    </source>
</evidence>
<dbReference type="EMBL" id="CAJZBQ010000011">
    <property type="protein sequence ID" value="CAG9314162.1"/>
    <property type="molecule type" value="Genomic_DNA"/>
</dbReference>
<gene>
    <name evidence="3" type="ORF">BSTOLATCC_MIC9959</name>
</gene>
<feature type="compositionally biased region" description="Polar residues" evidence="2">
    <location>
        <begin position="160"/>
        <end position="174"/>
    </location>
</feature>
<comment type="caution">
    <text evidence="3">The sequence shown here is derived from an EMBL/GenBank/DDBJ whole genome shotgun (WGS) entry which is preliminary data.</text>
</comment>
<name>A0AAU9II70_9CILI</name>
<protein>
    <submittedName>
        <fullName evidence="3">Uncharacterized protein</fullName>
    </submittedName>
</protein>
<sequence>MKKDLNYLSLNDLLKWKNAQENHHKQISFIKSSHSSIGGEKPKYFPYYEHFKTNRLLEEKEFVERVQQENAKILKKLKFIIKSPPRLRITEPSSPINVGNAGMRIERENRIKTDNFSFAQRLSNTHSVLCFEQYEKDFKNHLKYSELRRRIKLPKLPEISRTSKPTTKAKSSPNVEAAPLSIKVVEQIDQDSSGNGFFLTSTDPEAL</sequence>
<proteinExistence type="inferred from homology"/>
<dbReference type="Proteomes" id="UP001162131">
    <property type="component" value="Unassembled WGS sequence"/>
</dbReference>
<feature type="region of interest" description="Disordered" evidence="2">
    <location>
        <begin position="156"/>
        <end position="176"/>
    </location>
</feature>
<evidence type="ECO:0000256" key="2">
    <source>
        <dbReference type="SAM" id="MobiDB-lite"/>
    </source>
</evidence>
<comment type="similarity">
    <text evidence="1">Belongs to the CFAP97 family.</text>
</comment>
<dbReference type="Pfam" id="PF13879">
    <property type="entry name" value="Hmw_CFAP97"/>
    <property type="match status" value="1"/>
</dbReference>